<name>A0ABW9A7L2_9BURK</name>
<dbReference type="SUPFAM" id="SSF102405">
    <property type="entry name" value="MCP/YpsA-like"/>
    <property type="match status" value="1"/>
</dbReference>
<reference evidence="4 5" key="1">
    <citation type="journal article" date="2024" name="Chem. Sci.">
        <title>Discovery of megapolipeptins by genome mining of a Burkholderiales bacteria collection.</title>
        <authorList>
            <person name="Paulo B.S."/>
            <person name="Recchia M.J.J."/>
            <person name="Lee S."/>
            <person name="Fergusson C.H."/>
            <person name="Romanowski S.B."/>
            <person name="Hernandez A."/>
            <person name="Krull N."/>
            <person name="Liu D.Y."/>
            <person name="Cavanagh H."/>
            <person name="Bos A."/>
            <person name="Gray C.A."/>
            <person name="Murphy B.T."/>
            <person name="Linington R.G."/>
            <person name="Eustaquio A.S."/>
        </authorList>
    </citation>
    <scope>NUCLEOTIDE SEQUENCE [LARGE SCALE GENOMIC DNA]</scope>
    <source>
        <strain evidence="4 5">RL21-008-BIB-A</strain>
    </source>
</reference>
<feature type="domain" description="Smf/DprA SLOG" evidence="2">
    <location>
        <begin position="95"/>
        <end position="303"/>
    </location>
</feature>
<feature type="domain" description="DprA winged helix" evidence="3">
    <location>
        <begin position="339"/>
        <end position="395"/>
    </location>
</feature>
<proteinExistence type="inferred from homology"/>
<evidence type="ECO:0000313" key="5">
    <source>
        <dbReference type="Proteomes" id="UP001629246"/>
    </source>
</evidence>
<dbReference type="PANTHER" id="PTHR43022">
    <property type="entry name" value="PROTEIN SMF"/>
    <property type="match status" value="1"/>
</dbReference>
<gene>
    <name evidence="4" type="primary">dprA</name>
    <name evidence="4" type="ORF">PQR62_06260</name>
</gene>
<sequence>MGGAADVHQLAGAAAAHELSSWIRLQQTEGVGLETSRALLSVFGLPQHIFQADLPALLNVVSPRIAHAIFKPPSARVKTLIERSLEWAAMPGNRIVSMADADYPHALLSIADPPILLYVRGRFELLAAASLAVVGSRNASEQGMRNAEHFSQDISRAGIAIVSGLALGIDAAAHRGGLRGAGSTIAVIGTGADVVYPARNSALTDAIAEGGCIVSEYALGMPPLAANFPRRNRIISGLARAVLVVEAAAQSGSLITARMAAEQGRDVFAIPGSIHSPMSKGCHQLIKQGAKLIESTQDVLDELSYWPQPFAALAHSSAVVDELALEVEELQSAQTADSSASAKDDAPSMPLLHQIGFDPIAIDTLVLRTGMDASALAAMLLTLELDGQVELLPGGLYRRLV</sequence>
<dbReference type="InterPro" id="IPR003488">
    <property type="entry name" value="DprA"/>
</dbReference>
<comment type="caution">
    <text evidence="4">The sequence shown here is derived from an EMBL/GenBank/DDBJ whole genome shotgun (WGS) entry which is preliminary data.</text>
</comment>
<protein>
    <submittedName>
        <fullName evidence="4">DNA-processing protein DprA</fullName>
    </submittedName>
</protein>
<accession>A0ABW9A7L2</accession>
<dbReference type="InterPro" id="IPR036388">
    <property type="entry name" value="WH-like_DNA-bd_sf"/>
</dbReference>
<dbReference type="InterPro" id="IPR041614">
    <property type="entry name" value="DprA_WH"/>
</dbReference>
<comment type="similarity">
    <text evidence="1">Belongs to the DprA/Smf family.</text>
</comment>
<dbReference type="InterPro" id="IPR057666">
    <property type="entry name" value="DrpA_SLOG"/>
</dbReference>
<dbReference type="Proteomes" id="UP001629246">
    <property type="component" value="Unassembled WGS sequence"/>
</dbReference>
<dbReference type="Pfam" id="PF17782">
    <property type="entry name" value="WHD_DprA"/>
    <property type="match status" value="1"/>
</dbReference>
<evidence type="ECO:0000259" key="2">
    <source>
        <dbReference type="Pfam" id="PF02481"/>
    </source>
</evidence>
<dbReference type="PANTHER" id="PTHR43022:SF1">
    <property type="entry name" value="PROTEIN SMF"/>
    <property type="match status" value="1"/>
</dbReference>
<dbReference type="EMBL" id="JAQQFM010000003">
    <property type="protein sequence ID" value="MFL9923855.1"/>
    <property type="molecule type" value="Genomic_DNA"/>
</dbReference>
<dbReference type="RefSeq" id="WP_408156844.1">
    <property type="nucleotide sequence ID" value="NZ_JAQQFM010000003.1"/>
</dbReference>
<dbReference type="NCBIfam" id="TIGR00732">
    <property type="entry name" value="dprA"/>
    <property type="match status" value="1"/>
</dbReference>
<dbReference type="Gene3D" id="1.10.10.10">
    <property type="entry name" value="Winged helix-like DNA-binding domain superfamily/Winged helix DNA-binding domain"/>
    <property type="match status" value="1"/>
</dbReference>
<evidence type="ECO:0000259" key="3">
    <source>
        <dbReference type="Pfam" id="PF17782"/>
    </source>
</evidence>
<dbReference type="Gene3D" id="3.40.50.450">
    <property type="match status" value="1"/>
</dbReference>
<keyword evidence="5" id="KW-1185">Reference proteome</keyword>
<dbReference type="SUPFAM" id="SSF47781">
    <property type="entry name" value="RuvA domain 2-like"/>
    <property type="match status" value="1"/>
</dbReference>
<evidence type="ECO:0000313" key="4">
    <source>
        <dbReference type="EMBL" id="MFL9923855.1"/>
    </source>
</evidence>
<dbReference type="InterPro" id="IPR010994">
    <property type="entry name" value="RuvA_2-like"/>
</dbReference>
<dbReference type="Pfam" id="PF02481">
    <property type="entry name" value="DNA_processg_A"/>
    <property type="match status" value="1"/>
</dbReference>
<evidence type="ECO:0000256" key="1">
    <source>
        <dbReference type="ARBA" id="ARBA00006525"/>
    </source>
</evidence>
<organism evidence="4 5">
    <name type="scientific">Herbaspirillum lusitanum</name>
    <dbReference type="NCBI Taxonomy" id="213312"/>
    <lineage>
        <taxon>Bacteria</taxon>
        <taxon>Pseudomonadati</taxon>
        <taxon>Pseudomonadota</taxon>
        <taxon>Betaproteobacteria</taxon>
        <taxon>Burkholderiales</taxon>
        <taxon>Oxalobacteraceae</taxon>
        <taxon>Herbaspirillum</taxon>
    </lineage>
</organism>